<dbReference type="RefSeq" id="WP_092501039.1">
    <property type="nucleotide sequence ID" value="NZ_FNFV01000007.1"/>
</dbReference>
<dbReference type="STRING" id="990712.SAMN05216257_10724"/>
<dbReference type="Proteomes" id="UP000199328">
    <property type="component" value="Unassembled WGS sequence"/>
</dbReference>
<gene>
    <name evidence="2" type="ORF">SAMN05216257_10724</name>
</gene>
<accession>A0A1G9GCK4</accession>
<evidence type="ECO:0000313" key="3">
    <source>
        <dbReference type="Proteomes" id="UP000199328"/>
    </source>
</evidence>
<dbReference type="OrthoDB" id="7164001at2"/>
<dbReference type="EMBL" id="FNFV01000007">
    <property type="protein sequence ID" value="SDK98399.1"/>
    <property type="molecule type" value="Genomic_DNA"/>
</dbReference>
<reference evidence="3" key="1">
    <citation type="submission" date="2016-10" db="EMBL/GenBank/DDBJ databases">
        <authorList>
            <person name="Varghese N."/>
            <person name="Submissions S."/>
        </authorList>
    </citation>
    <scope>NUCLEOTIDE SEQUENCE [LARGE SCALE GENOMIC DNA]</scope>
    <source>
        <strain evidence="3">CGMCC 1.10789</strain>
    </source>
</reference>
<dbReference type="PANTHER" id="PTHR33371:SF4">
    <property type="entry name" value="INTERMEMBRANE PHOSPHOLIPID TRANSPORT SYSTEM BINDING PROTEIN MLAD"/>
    <property type="match status" value="1"/>
</dbReference>
<name>A0A1G9GCK4_9RHOB</name>
<dbReference type="InterPro" id="IPR052336">
    <property type="entry name" value="MlaD_Phospholipid_Transporter"/>
</dbReference>
<dbReference type="AlphaFoldDB" id="A0A1G9GCK4"/>
<dbReference type="Pfam" id="PF02470">
    <property type="entry name" value="MlaD"/>
    <property type="match status" value="1"/>
</dbReference>
<dbReference type="PANTHER" id="PTHR33371">
    <property type="entry name" value="INTERMEMBRANE PHOSPHOLIPID TRANSPORT SYSTEM BINDING PROTEIN MLAD-RELATED"/>
    <property type="match status" value="1"/>
</dbReference>
<dbReference type="InterPro" id="IPR003399">
    <property type="entry name" value="Mce/MlaD"/>
</dbReference>
<protein>
    <submittedName>
        <fullName evidence="2">Phospholipid/cholesterol/gamma-HCH transport system substrate-binding protein</fullName>
    </submittedName>
</protein>
<keyword evidence="3" id="KW-1185">Reference proteome</keyword>
<feature type="domain" description="Mce/MlaD" evidence="1">
    <location>
        <begin position="40"/>
        <end position="115"/>
    </location>
</feature>
<proteinExistence type="predicted"/>
<evidence type="ECO:0000313" key="2">
    <source>
        <dbReference type="EMBL" id="SDK98399.1"/>
    </source>
</evidence>
<organism evidence="2 3">
    <name type="scientific">Meinhardsimonia xiamenensis</name>
    <dbReference type="NCBI Taxonomy" id="990712"/>
    <lineage>
        <taxon>Bacteria</taxon>
        <taxon>Pseudomonadati</taxon>
        <taxon>Pseudomonadota</taxon>
        <taxon>Alphaproteobacteria</taxon>
        <taxon>Rhodobacterales</taxon>
        <taxon>Paracoccaceae</taxon>
        <taxon>Meinhardsimonia</taxon>
    </lineage>
</organism>
<sequence length="155" mass="15909">MNNRTAEILVGAVVLFLALGFTLYAAQRTGYGPAPAGAATYRASFTSAQGISVGTDVRMAGVKVGSVIDLRLNPETFRAETTFTVDSSLRLPDDTAVLISSEGLLGGAFVELLPGGSPDTYEPGDEILDTQSAVSLVNLFVKFATSGGGETGGGE</sequence>
<evidence type="ECO:0000259" key="1">
    <source>
        <dbReference type="Pfam" id="PF02470"/>
    </source>
</evidence>